<keyword evidence="3" id="KW-0547">Nucleotide-binding</keyword>
<dbReference type="EMBL" id="VKHT01000016">
    <property type="protein sequence ID" value="MBB0242751.1"/>
    <property type="molecule type" value="Genomic_DNA"/>
</dbReference>
<dbReference type="Pfam" id="PF00005">
    <property type="entry name" value="ABC_tran"/>
    <property type="match status" value="1"/>
</dbReference>
<comment type="similarity">
    <text evidence="1">Belongs to the ABC transporter superfamily.</text>
</comment>
<comment type="caution">
    <text evidence="6">The sequence shown here is derived from an EMBL/GenBank/DDBJ whole genome shotgun (WGS) entry which is preliminary data.</text>
</comment>
<dbReference type="PANTHER" id="PTHR43776">
    <property type="entry name" value="TRANSPORT ATP-BINDING PROTEIN"/>
    <property type="match status" value="1"/>
</dbReference>
<dbReference type="PROSITE" id="PS00211">
    <property type="entry name" value="ABC_TRANSPORTER_1"/>
    <property type="match status" value="1"/>
</dbReference>
<dbReference type="InterPro" id="IPR027417">
    <property type="entry name" value="P-loop_NTPase"/>
</dbReference>
<feature type="domain" description="ABC transporter" evidence="5">
    <location>
        <begin position="3"/>
        <end position="206"/>
    </location>
</feature>
<evidence type="ECO:0000313" key="6">
    <source>
        <dbReference type="EMBL" id="MBB0242751.1"/>
    </source>
</evidence>
<dbReference type="RefSeq" id="WP_182604542.1">
    <property type="nucleotide sequence ID" value="NZ_VKHT01000016.1"/>
</dbReference>
<dbReference type="GO" id="GO:0016887">
    <property type="term" value="F:ATP hydrolysis activity"/>
    <property type="evidence" value="ECO:0007669"/>
    <property type="project" value="InterPro"/>
</dbReference>
<keyword evidence="4 6" id="KW-0067">ATP-binding</keyword>
<evidence type="ECO:0000256" key="2">
    <source>
        <dbReference type="ARBA" id="ARBA00022448"/>
    </source>
</evidence>
<proteinExistence type="inferred from homology"/>
<evidence type="ECO:0000256" key="1">
    <source>
        <dbReference type="ARBA" id="ARBA00005417"/>
    </source>
</evidence>
<accession>A0A7W3T9H8</accession>
<name>A0A7W3T9H8_9ACTN</name>
<evidence type="ECO:0000256" key="3">
    <source>
        <dbReference type="ARBA" id="ARBA00022741"/>
    </source>
</evidence>
<reference evidence="7" key="1">
    <citation type="submission" date="2019-10" db="EMBL/GenBank/DDBJ databases">
        <title>Streptomyces sp. nov., a novel actinobacterium isolated from alkaline environment.</title>
        <authorList>
            <person name="Golinska P."/>
        </authorList>
    </citation>
    <scope>NUCLEOTIDE SEQUENCE [LARGE SCALE GENOMIC DNA]</scope>
    <source>
        <strain evidence="7">DSM 42118</strain>
    </source>
</reference>
<dbReference type="InterPro" id="IPR003593">
    <property type="entry name" value="AAA+_ATPase"/>
</dbReference>
<organism evidence="6 7">
    <name type="scientific">Streptomyces alkaliphilus</name>
    <dbReference type="NCBI Taxonomy" id="1472722"/>
    <lineage>
        <taxon>Bacteria</taxon>
        <taxon>Bacillati</taxon>
        <taxon>Actinomycetota</taxon>
        <taxon>Actinomycetes</taxon>
        <taxon>Kitasatosporales</taxon>
        <taxon>Streptomycetaceae</taxon>
        <taxon>Streptomyces</taxon>
    </lineage>
</organism>
<gene>
    <name evidence="6" type="ORF">FNQ90_01165</name>
</gene>
<keyword evidence="7" id="KW-1185">Reference proteome</keyword>
<evidence type="ECO:0000313" key="7">
    <source>
        <dbReference type="Proteomes" id="UP000538929"/>
    </source>
</evidence>
<dbReference type="AlphaFoldDB" id="A0A7W3T9H8"/>
<dbReference type="Proteomes" id="UP000538929">
    <property type="component" value="Unassembled WGS sequence"/>
</dbReference>
<dbReference type="InterPro" id="IPR003439">
    <property type="entry name" value="ABC_transporter-like_ATP-bd"/>
</dbReference>
<dbReference type="GO" id="GO:0055085">
    <property type="term" value="P:transmembrane transport"/>
    <property type="evidence" value="ECO:0007669"/>
    <property type="project" value="UniProtKB-ARBA"/>
</dbReference>
<dbReference type="InterPro" id="IPR017871">
    <property type="entry name" value="ABC_transporter-like_CS"/>
</dbReference>
<dbReference type="SMART" id="SM00382">
    <property type="entry name" value="AAA"/>
    <property type="match status" value="1"/>
</dbReference>
<protein>
    <submittedName>
        <fullName evidence="6">ATP-binding cassette domain-containing protein</fullName>
    </submittedName>
</protein>
<dbReference type="PROSITE" id="PS50893">
    <property type="entry name" value="ABC_TRANSPORTER_2"/>
    <property type="match status" value="1"/>
</dbReference>
<evidence type="ECO:0000256" key="4">
    <source>
        <dbReference type="ARBA" id="ARBA00022840"/>
    </source>
</evidence>
<dbReference type="InterPro" id="IPR050319">
    <property type="entry name" value="ABC_transp_ATP-bind"/>
</dbReference>
<dbReference type="PANTHER" id="PTHR43776:SF7">
    <property type="entry name" value="D,D-DIPEPTIDE TRANSPORT ATP-BINDING PROTEIN DDPF-RELATED"/>
    <property type="match status" value="1"/>
</dbReference>
<dbReference type="SUPFAM" id="SSF52540">
    <property type="entry name" value="P-loop containing nucleoside triphosphate hydrolases"/>
    <property type="match status" value="1"/>
</dbReference>
<sequence>MSLRATDLAYRVPGGHQLFTGLDLRVEAGQVVGLTGESGCGKSTLARILAGHLPPTTGTVLTDGYPVNAPGPRPVQLVQQHPEKAVNPRWTMRSVVAEAHDPDPALCERLGIRAEWYGRRPAELSGGELQRFCLLRALGPRTRYLIADEMTAMFDTLTQAELFAVVRDIVTERSIGLLVISHDIPLLDRLCDEIVAMPEQASAVSP</sequence>
<evidence type="ECO:0000259" key="5">
    <source>
        <dbReference type="PROSITE" id="PS50893"/>
    </source>
</evidence>
<dbReference type="Gene3D" id="3.40.50.300">
    <property type="entry name" value="P-loop containing nucleotide triphosphate hydrolases"/>
    <property type="match status" value="1"/>
</dbReference>
<keyword evidence="2" id="KW-0813">Transport</keyword>
<dbReference type="GO" id="GO:0005524">
    <property type="term" value="F:ATP binding"/>
    <property type="evidence" value="ECO:0007669"/>
    <property type="project" value="UniProtKB-KW"/>
</dbReference>